<keyword evidence="1" id="KW-1133">Transmembrane helix</keyword>
<reference evidence="2" key="1">
    <citation type="submission" date="2014-11" db="EMBL/GenBank/DDBJ databases">
        <authorList>
            <person name="Amaro Gonzalez C."/>
        </authorList>
    </citation>
    <scope>NUCLEOTIDE SEQUENCE</scope>
</reference>
<feature type="transmembrane region" description="Helical" evidence="1">
    <location>
        <begin position="45"/>
        <end position="63"/>
    </location>
</feature>
<protein>
    <submittedName>
        <fullName evidence="2">Uncharacterized protein</fullName>
    </submittedName>
</protein>
<name>A0A0E9RYD2_ANGAN</name>
<dbReference type="AlphaFoldDB" id="A0A0E9RYD2"/>
<proteinExistence type="predicted"/>
<evidence type="ECO:0000256" key="1">
    <source>
        <dbReference type="SAM" id="Phobius"/>
    </source>
</evidence>
<reference evidence="2" key="2">
    <citation type="journal article" date="2015" name="Fish Shellfish Immunol.">
        <title>Early steps in the European eel (Anguilla anguilla)-Vibrio vulnificus interaction in the gills: Role of the RtxA13 toxin.</title>
        <authorList>
            <person name="Callol A."/>
            <person name="Pajuelo D."/>
            <person name="Ebbesson L."/>
            <person name="Teles M."/>
            <person name="MacKenzie S."/>
            <person name="Amaro C."/>
        </authorList>
    </citation>
    <scope>NUCLEOTIDE SEQUENCE</scope>
</reference>
<keyword evidence="1" id="KW-0472">Membrane</keyword>
<keyword evidence="1" id="KW-0812">Transmembrane</keyword>
<dbReference type="EMBL" id="GBXM01074680">
    <property type="protein sequence ID" value="JAH33897.1"/>
    <property type="molecule type" value="Transcribed_RNA"/>
</dbReference>
<evidence type="ECO:0000313" key="2">
    <source>
        <dbReference type="EMBL" id="JAH33897.1"/>
    </source>
</evidence>
<organism evidence="2">
    <name type="scientific">Anguilla anguilla</name>
    <name type="common">European freshwater eel</name>
    <name type="synonym">Muraena anguilla</name>
    <dbReference type="NCBI Taxonomy" id="7936"/>
    <lineage>
        <taxon>Eukaryota</taxon>
        <taxon>Metazoa</taxon>
        <taxon>Chordata</taxon>
        <taxon>Craniata</taxon>
        <taxon>Vertebrata</taxon>
        <taxon>Euteleostomi</taxon>
        <taxon>Actinopterygii</taxon>
        <taxon>Neopterygii</taxon>
        <taxon>Teleostei</taxon>
        <taxon>Anguilliformes</taxon>
        <taxon>Anguillidae</taxon>
        <taxon>Anguilla</taxon>
    </lineage>
</organism>
<sequence length="64" mass="7367">MSSTFIFSVMNMETKSVRDNVVFLIDLSVCQFVVRNDQWENADRFFSVLLFGLILLLQSPAIGY</sequence>
<accession>A0A0E9RYD2</accession>